<name>A0A251XAD4_9GAMM</name>
<dbReference type="SUPFAM" id="SSF81342">
    <property type="entry name" value="Transmembrane di-heme cytochromes"/>
    <property type="match status" value="1"/>
</dbReference>
<dbReference type="InterPro" id="IPR011577">
    <property type="entry name" value="Cyt_b561_bac/Ni-Hgenase"/>
</dbReference>
<proteinExistence type="predicted"/>
<gene>
    <name evidence="8" type="ORF">TPSD3_02360</name>
</gene>
<feature type="domain" description="Cytochrome b561 bacterial/Ni-hydrogenase" evidence="7">
    <location>
        <begin position="11"/>
        <end position="171"/>
    </location>
</feature>
<feature type="transmembrane region" description="Helical" evidence="6">
    <location>
        <begin position="39"/>
        <end position="57"/>
    </location>
</feature>
<dbReference type="RefSeq" id="WP_086486986.1">
    <property type="nucleotide sequence ID" value="NZ_MSLT01000006.1"/>
</dbReference>
<dbReference type="Pfam" id="PF01292">
    <property type="entry name" value="Ni_hydr_CYTB"/>
    <property type="match status" value="1"/>
</dbReference>
<feature type="transmembrane region" description="Helical" evidence="6">
    <location>
        <begin position="98"/>
        <end position="121"/>
    </location>
</feature>
<keyword evidence="2" id="KW-1003">Cell membrane</keyword>
<comment type="caution">
    <text evidence="8">The sequence shown here is derived from an EMBL/GenBank/DDBJ whole genome shotgun (WGS) entry which is preliminary data.</text>
</comment>
<dbReference type="Proteomes" id="UP000194798">
    <property type="component" value="Unassembled WGS sequence"/>
</dbReference>
<reference evidence="8 9" key="1">
    <citation type="submission" date="2016-12" db="EMBL/GenBank/DDBJ databases">
        <title>Thioflexothrix psekupsii D3 genome sequencing and assembly.</title>
        <authorList>
            <person name="Fomenkov A."/>
            <person name="Vincze T."/>
            <person name="Grabovich M."/>
            <person name="Anton B.P."/>
            <person name="Dubinina G."/>
            <person name="Orlova M."/>
            <person name="Belousova E."/>
            <person name="Roberts R.J."/>
        </authorList>
    </citation>
    <scope>NUCLEOTIDE SEQUENCE [LARGE SCALE GENOMIC DNA]</scope>
    <source>
        <strain evidence="8">D3</strain>
    </source>
</reference>
<dbReference type="EMBL" id="MSLT01000006">
    <property type="protein sequence ID" value="OUD15391.1"/>
    <property type="molecule type" value="Genomic_DNA"/>
</dbReference>
<dbReference type="InterPro" id="IPR016174">
    <property type="entry name" value="Di-haem_cyt_TM"/>
</dbReference>
<dbReference type="GO" id="GO:0009055">
    <property type="term" value="F:electron transfer activity"/>
    <property type="evidence" value="ECO:0007669"/>
    <property type="project" value="InterPro"/>
</dbReference>
<protein>
    <submittedName>
        <fullName evidence="8">Cytochrome B</fullName>
    </submittedName>
</protein>
<evidence type="ECO:0000256" key="6">
    <source>
        <dbReference type="SAM" id="Phobius"/>
    </source>
</evidence>
<dbReference type="PANTHER" id="PTHR30485:SF2">
    <property type="entry name" value="BLL0597 PROTEIN"/>
    <property type="match status" value="1"/>
</dbReference>
<evidence type="ECO:0000256" key="1">
    <source>
        <dbReference type="ARBA" id="ARBA00004651"/>
    </source>
</evidence>
<dbReference type="Gene3D" id="1.20.950.20">
    <property type="entry name" value="Transmembrane di-heme cytochromes, Chain C"/>
    <property type="match status" value="1"/>
</dbReference>
<comment type="subcellular location">
    <subcellularLocation>
        <location evidence="1">Cell membrane</location>
        <topology evidence="1">Multi-pass membrane protein</topology>
    </subcellularLocation>
</comment>
<dbReference type="AlphaFoldDB" id="A0A251XAD4"/>
<keyword evidence="9" id="KW-1185">Reference proteome</keyword>
<sequence>MNSTPHEIPIWDGIVRLFHWSIVVLFFLNFFILEDGERWHEWAGYVVGALLLLRFVWGFIGSHNARFCHFFPTYERICHHLTAVRARQFDPTEGHNPIGALMIFLLLLLLSLTVISGWMLTLDTFWGVEWVEETHEMAANLTLLAVIVHVSAVVIMGKVLGISLIRPMITGKRRL</sequence>
<dbReference type="GO" id="GO:0005886">
    <property type="term" value="C:plasma membrane"/>
    <property type="evidence" value="ECO:0007669"/>
    <property type="project" value="UniProtKB-SubCell"/>
</dbReference>
<evidence type="ECO:0000256" key="3">
    <source>
        <dbReference type="ARBA" id="ARBA00022692"/>
    </source>
</evidence>
<dbReference type="InterPro" id="IPR051542">
    <property type="entry name" value="Hydrogenase_cytochrome"/>
</dbReference>
<feature type="transmembrane region" description="Helical" evidence="6">
    <location>
        <begin position="141"/>
        <end position="165"/>
    </location>
</feature>
<dbReference type="OrthoDB" id="196472at2"/>
<evidence type="ECO:0000256" key="4">
    <source>
        <dbReference type="ARBA" id="ARBA00022989"/>
    </source>
</evidence>
<keyword evidence="4 6" id="KW-1133">Transmembrane helix</keyword>
<keyword evidence="3 6" id="KW-0812">Transmembrane</keyword>
<feature type="transmembrane region" description="Helical" evidence="6">
    <location>
        <begin position="14"/>
        <end position="33"/>
    </location>
</feature>
<evidence type="ECO:0000256" key="2">
    <source>
        <dbReference type="ARBA" id="ARBA00022475"/>
    </source>
</evidence>
<evidence type="ECO:0000313" key="9">
    <source>
        <dbReference type="Proteomes" id="UP000194798"/>
    </source>
</evidence>
<evidence type="ECO:0000256" key="5">
    <source>
        <dbReference type="ARBA" id="ARBA00023136"/>
    </source>
</evidence>
<dbReference type="PANTHER" id="PTHR30485">
    <property type="entry name" value="NI/FE-HYDROGENASE 1 B-TYPE CYTOCHROME SUBUNIT"/>
    <property type="match status" value="1"/>
</dbReference>
<accession>A0A251XAD4</accession>
<evidence type="ECO:0000259" key="7">
    <source>
        <dbReference type="Pfam" id="PF01292"/>
    </source>
</evidence>
<evidence type="ECO:0000313" key="8">
    <source>
        <dbReference type="EMBL" id="OUD15391.1"/>
    </source>
</evidence>
<dbReference type="GO" id="GO:0020037">
    <property type="term" value="F:heme binding"/>
    <property type="evidence" value="ECO:0007669"/>
    <property type="project" value="TreeGrafter"/>
</dbReference>
<keyword evidence="5 6" id="KW-0472">Membrane</keyword>
<organism evidence="8 9">
    <name type="scientific">Thioflexithrix psekupsensis</name>
    <dbReference type="NCBI Taxonomy" id="1570016"/>
    <lineage>
        <taxon>Bacteria</taxon>
        <taxon>Pseudomonadati</taxon>
        <taxon>Pseudomonadota</taxon>
        <taxon>Gammaproteobacteria</taxon>
        <taxon>Thiotrichales</taxon>
        <taxon>Thioflexithrix</taxon>
    </lineage>
</organism>
<dbReference type="GO" id="GO:0022904">
    <property type="term" value="P:respiratory electron transport chain"/>
    <property type="evidence" value="ECO:0007669"/>
    <property type="project" value="InterPro"/>
</dbReference>